<name>A0A3B4AX98_9GOBI</name>
<sequence length="125" mass="14405">MCENLKLNTWKVQLAILSCMKAFFQELLLLEKSNEDVNALTQILTETCAALTYPLENRSYSSVRTEALSVVDLIVKRTGESEKWECMSVKSREQLQRSLSTLQSDSRPDLRDKAQELRRHIQSQP</sequence>
<organism evidence="2 3">
    <name type="scientific">Periophthalmus magnuspinnatus</name>
    <dbReference type="NCBI Taxonomy" id="409849"/>
    <lineage>
        <taxon>Eukaryota</taxon>
        <taxon>Metazoa</taxon>
        <taxon>Chordata</taxon>
        <taxon>Craniata</taxon>
        <taxon>Vertebrata</taxon>
        <taxon>Euteleostomi</taxon>
        <taxon>Actinopterygii</taxon>
        <taxon>Neopterygii</taxon>
        <taxon>Teleostei</taxon>
        <taxon>Neoteleostei</taxon>
        <taxon>Acanthomorphata</taxon>
        <taxon>Gobiaria</taxon>
        <taxon>Gobiiformes</taxon>
        <taxon>Gobioidei</taxon>
        <taxon>Gobiidae</taxon>
        <taxon>Oxudercinae</taxon>
        <taxon>Periophthalmus</taxon>
    </lineage>
</organism>
<evidence type="ECO:0000256" key="1">
    <source>
        <dbReference type="SAM" id="MobiDB-lite"/>
    </source>
</evidence>
<feature type="compositionally biased region" description="Basic and acidic residues" evidence="1">
    <location>
        <begin position="106"/>
        <end position="119"/>
    </location>
</feature>
<protein>
    <submittedName>
        <fullName evidence="2">Uncharacterized protein</fullName>
    </submittedName>
</protein>
<keyword evidence="3" id="KW-1185">Reference proteome</keyword>
<dbReference type="AlphaFoldDB" id="A0A3B4AX98"/>
<reference evidence="2" key="2">
    <citation type="submission" date="2025-09" db="UniProtKB">
        <authorList>
            <consortium name="Ensembl"/>
        </authorList>
    </citation>
    <scope>IDENTIFICATION</scope>
</reference>
<reference evidence="2" key="1">
    <citation type="submission" date="2025-08" db="UniProtKB">
        <authorList>
            <consortium name="Ensembl"/>
        </authorList>
    </citation>
    <scope>IDENTIFICATION</scope>
</reference>
<dbReference type="STRING" id="409849.ENSPMGP00000020931"/>
<proteinExistence type="predicted"/>
<dbReference type="Ensembl" id="ENSPMGT00000022316.1">
    <property type="protein sequence ID" value="ENSPMGP00000020931.1"/>
    <property type="gene ID" value="ENSPMGG00000016975.1"/>
</dbReference>
<dbReference type="Proteomes" id="UP000261520">
    <property type="component" value="Unplaced"/>
</dbReference>
<evidence type="ECO:0000313" key="2">
    <source>
        <dbReference type="Ensembl" id="ENSPMGP00000020931.1"/>
    </source>
</evidence>
<evidence type="ECO:0000313" key="3">
    <source>
        <dbReference type="Proteomes" id="UP000261520"/>
    </source>
</evidence>
<accession>A0A3B4AX98</accession>
<feature type="region of interest" description="Disordered" evidence="1">
    <location>
        <begin position="98"/>
        <end position="125"/>
    </location>
</feature>